<dbReference type="RefSeq" id="WP_045948608.1">
    <property type="nucleotide sequence ID" value="NZ_JZWV01000498.1"/>
</dbReference>
<sequence length="118" mass="12559">MTENLRAGDAPARRAFVAPLVSTLLTLPMALVALFYTGISPMACDSCDTAAAHAFDASFRIAWPVFLAGLLGALVLLVCCWALPWRVRNTARRVGLAFAAPGLVVLATLVFTALVDWP</sequence>
<gene>
    <name evidence="2" type="ORF">VR44_18345</name>
</gene>
<dbReference type="PATRIC" id="fig|68223.7.peg.8218"/>
<feature type="transmembrane region" description="Helical" evidence="1">
    <location>
        <begin position="95"/>
        <end position="115"/>
    </location>
</feature>
<keyword evidence="1" id="KW-0812">Transmembrane</keyword>
<proteinExistence type="predicted"/>
<name>A0A0F4JAF8_9ACTN</name>
<comment type="caution">
    <text evidence="2">The sequence shown here is derived from an EMBL/GenBank/DDBJ whole genome shotgun (WGS) entry which is preliminary data.</text>
</comment>
<accession>A0A0F4JAF8</accession>
<evidence type="ECO:0000256" key="1">
    <source>
        <dbReference type="SAM" id="Phobius"/>
    </source>
</evidence>
<dbReference type="Proteomes" id="UP000033551">
    <property type="component" value="Unassembled WGS sequence"/>
</dbReference>
<keyword evidence="1" id="KW-0472">Membrane</keyword>
<feature type="transmembrane region" description="Helical" evidence="1">
    <location>
        <begin position="61"/>
        <end position="83"/>
    </location>
</feature>
<dbReference type="OrthoDB" id="4241875at2"/>
<dbReference type="AlphaFoldDB" id="A0A0F4JAF8"/>
<keyword evidence="1" id="KW-1133">Transmembrane helix</keyword>
<organism evidence="2 3">
    <name type="scientific">Streptomyces katrae</name>
    <dbReference type="NCBI Taxonomy" id="68223"/>
    <lineage>
        <taxon>Bacteria</taxon>
        <taxon>Bacillati</taxon>
        <taxon>Actinomycetota</taxon>
        <taxon>Actinomycetes</taxon>
        <taxon>Kitasatosporales</taxon>
        <taxon>Streptomycetaceae</taxon>
        <taxon>Streptomyces</taxon>
    </lineage>
</organism>
<dbReference type="STRING" id="68223.GCA_002028425_03102"/>
<feature type="transmembrane region" description="Helical" evidence="1">
    <location>
        <begin position="15"/>
        <end position="36"/>
    </location>
</feature>
<dbReference type="EMBL" id="JZWV01000498">
    <property type="protein sequence ID" value="KJY31357.1"/>
    <property type="molecule type" value="Genomic_DNA"/>
</dbReference>
<evidence type="ECO:0000313" key="3">
    <source>
        <dbReference type="Proteomes" id="UP000033551"/>
    </source>
</evidence>
<reference evidence="2 3" key="1">
    <citation type="submission" date="2015-02" db="EMBL/GenBank/DDBJ databases">
        <authorList>
            <person name="Ju K.-S."/>
            <person name="Doroghazi J.R."/>
            <person name="Metcalf W."/>
        </authorList>
    </citation>
    <scope>NUCLEOTIDE SEQUENCE [LARGE SCALE GENOMIC DNA]</scope>
    <source>
        <strain evidence="2 3">NRRL ISP-5550</strain>
    </source>
</reference>
<keyword evidence="3" id="KW-1185">Reference proteome</keyword>
<evidence type="ECO:0000313" key="2">
    <source>
        <dbReference type="EMBL" id="KJY31357.1"/>
    </source>
</evidence>
<protein>
    <submittedName>
        <fullName evidence="2">Uncharacterized protein</fullName>
    </submittedName>
</protein>